<dbReference type="PANTHER" id="PTHR30294">
    <property type="entry name" value="MEMBRANE COMPONENT OF ABC TRANSPORTER YHHJ-RELATED"/>
    <property type="match status" value="1"/>
</dbReference>
<feature type="transmembrane region" description="Helical" evidence="8">
    <location>
        <begin position="186"/>
        <end position="207"/>
    </location>
</feature>
<comment type="caution">
    <text evidence="10">The sequence shown here is derived from an EMBL/GenBank/DDBJ whole genome shotgun (WGS) entry which is preliminary data.</text>
</comment>
<evidence type="ECO:0000259" key="9">
    <source>
        <dbReference type="PROSITE" id="PS51012"/>
    </source>
</evidence>
<evidence type="ECO:0000313" key="11">
    <source>
        <dbReference type="Proteomes" id="UP000306888"/>
    </source>
</evidence>
<feature type="transmembrane region" description="Helical" evidence="8">
    <location>
        <begin position="263"/>
        <end position="287"/>
    </location>
</feature>
<gene>
    <name evidence="10" type="ORF">E5347_01720</name>
</gene>
<feature type="transmembrane region" description="Helical" evidence="8">
    <location>
        <begin position="228"/>
        <end position="251"/>
    </location>
</feature>
<reference evidence="10 11" key="1">
    <citation type="submission" date="2019-04" db="EMBL/GenBank/DDBJ databases">
        <title>Microbes associate with the intestines of laboratory mice.</title>
        <authorList>
            <person name="Navarre W."/>
            <person name="Wong E."/>
            <person name="Huang K."/>
            <person name="Tropini C."/>
            <person name="Ng K."/>
            <person name="Yu B."/>
        </authorList>
    </citation>
    <scope>NUCLEOTIDE SEQUENCE [LARGE SCALE GENOMIC DNA]</scope>
    <source>
        <strain evidence="10 11">NM50_B9-20</strain>
    </source>
</reference>
<dbReference type="InterPro" id="IPR047817">
    <property type="entry name" value="ABC2_TM_bact-type"/>
</dbReference>
<evidence type="ECO:0000256" key="6">
    <source>
        <dbReference type="ARBA" id="ARBA00022989"/>
    </source>
</evidence>
<comment type="similarity">
    <text evidence="2">Belongs to the ABC-2 integral membrane protein family.</text>
</comment>
<dbReference type="GO" id="GO:0140359">
    <property type="term" value="F:ABC-type transporter activity"/>
    <property type="evidence" value="ECO:0007669"/>
    <property type="project" value="InterPro"/>
</dbReference>
<proteinExistence type="inferred from homology"/>
<evidence type="ECO:0000313" key="10">
    <source>
        <dbReference type="EMBL" id="TGY43557.1"/>
    </source>
</evidence>
<feature type="domain" description="ABC transmembrane type-2" evidence="9">
    <location>
        <begin position="143"/>
        <end position="374"/>
    </location>
</feature>
<feature type="transmembrane region" description="Helical" evidence="8">
    <location>
        <begin position="299"/>
        <end position="321"/>
    </location>
</feature>
<organism evidence="10 11">
    <name type="scientific">Clostridium sartagoforme</name>
    <dbReference type="NCBI Taxonomy" id="84031"/>
    <lineage>
        <taxon>Bacteria</taxon>
        <taxon>Bacillati</taxon>
        <taxon>Bacillota</taxon>
        <taxon>Clostridia</taxon>
        <taxon>Eubacteriales</taxon>
        <taxon>Clostridiaceae</taxon>
        <taxon>Clostridium</taxon>
    </lineage>
</organism>
<evidence type="ECO:0000256" key="1">
    <source>
        <dbReference type="ARBA" id="ARBA00004651"/>
    </source>
</evidence>
<keyword evidence="6 8" id="KW-1133">Transmembrane helix</keyword>
<keyword evidence="5 8" id="KW-0812">Transmembrane</keyword>
<feature type="transmembrane region" description="Helical" evidence="8">
    <location>
        <begin position="349"/>
        <end position="369"/>
    </location>
</feature>
<keyword evidence="4" id="KW-1003">Cell membrane</keyword>
<dbReference type="EMBL" id="SRYR01000001">
    <property type="protein sequence ID" value="TGY43557.1"/>
    <property type="molecule type" value="Genomic_DNA"/>
</dbReference>
<dbReference type="RefSeq" id="WP_136003969.1">
    <property type="nucleotide sequence ID" value="NZ_SRYR01000001.1"/>
</dbReference>
<keyword evidence="7 8" id="KW-0472">Membrane</keyword>
<dbReference type="InterPro" id="IPR013525">
    <property type="entry name" value="ABC2_TM"/>
</dbReference>
<evidence type="ECO:0000256" key="3">
    <source>
        <dbReference type="ARBA" id="ARBA00022448"/>
    </source>
</evidence>
<evidence type="ECO:0000256" key="7">
    <source>
        <dbReference type="ARBA" id="ARBA00023136"/>
    </source>
</evidence>
<dbReference type="OrthoDB" id="266913at2"/>
<accession>A0A4S2DMK3</accession>
<name>A0A4S2DMK3_9CLOT</name>
<keyword evidence="11" id="KW-1185">Reference proteome</keyword>
<comment type="subcellular location">
    <subcellularLocation>
        <location evidence="1">Cell membrane</location>
        <topology evidence="1">Multi-pass membrane protein</topology>
    </subcellularLocation>
</comment>
<dbReference type="Pfam" id="PF12698">
    <property type="entry name" value="ABC2_membrane_3"/>
    <property type="match status" value="1"/>
</dbReference>
<evidence type="ECO:0000256" key="4">
    <source>
        <dbReference type="ARBA" id="ARBA00022475"/>
    </source>
</evidence>
<dbReference type="PROSITE" id="PS51012">
    <property type="entry name" value="ABC_TM2"/>
    <property type="match status" value="1"/>
</dbReference>
<dbReference type="GO" id="GO:0005886">
    <property type="term" value="C:plasma membrane"/>
    <property type="evidence" value="ECO:0007669"/>
    <property type="project" value="UniProtKB-SubCell"/>
</dbReference>
<evidence type="ECO:0000256" key="8">
    <source>
        <dbReference type="SAM" id="Phobius"/>
    </source>
</evidence>
<feature type="transmembrane region" description="Helical" evidence="8">
    <location>
        <begin position="21"/>
        <end position="41"/>
    </location>
</feature>
<sequence length="381" mass="42873">MRNILVLIKNNLKIDILKNTFGFLVSLFAPILILFIMLKIISGNSGYLNIGIVDNDSSKTTKVIIESLKNQDGYNVNDINQDNIDNLFSEKAIDVAIVFNKGFENNIIINGKDEINVTSVENDGVGDLIKELLNREMLNIRDISLASNKDKDVYYNGLINYSNSTSVNVTKESLNDLYKEYSSSQMFVGFLIMFMLIRGMRTAYRIFDEKRENIYMRIFMAPVKSSEYYLADIISGYISVLIQVVLGIISINILNVETGLSNIQLFIILALVGLVSISLALCCSAFASNRTEASNIFNFANMFFLMVGGAFVPLEIIPPIIEKVSYFTPVRWAMESISAIQQGAQFSEVYKYLFIIILFAATFFVIGAYKTAKEEKKILIN</sequence>
<dbReference type="AlphaFoldDB" id="A0A4S2DMK3"/>
<dbReference type="InterPro" id="IPR051449">
    <property type="entry name" value="ABC-2_transporter_component"/>
</dbReference>
<dbReference type="Gene3D" id="3.40.1710.10">
    <property type="entry name" value="abc type-2 transporter like domain"/>
    <property type="match status" value="1"/>
</dbReference>
<dbReference type="PANTHER" id="PTHR30294:SF45">
    <property type="entry name" value="LINEARMYCIN RESISTANCE PERMEASE PROTEIN LNRN"/>
    <property type="match status" value="1"/>
</dbReference>
<keyword evidence="3" id="KW-0813">Transport</keyword>
<evidence type="ECO:0000256" key="2">
    <source>
        <dbReference type="ARBA" id="ARBA00007783"/>
    </source>
</evidence>
<evidence type="ECO:0000256" key="5">
    <source>
        <dbReference type="ARBA" id="ARBA00022692"/>
    </source>
</evidence>
<protein>
    <submittedName>
        <fullName evidence="10">ABC transporter permease</fullName>
    </submittedName>
</protein>
<dbReference type="Proteomes" id="UP000306888">
    <property type="component" value="Unassembled WGS sequence"/>
</dbReference>